<organism evidence="3 4">
    <name type="scientific">Anthostomella pinea</name>
    <dbReference type="NCBI Taxonomy" id="933095"/>
    <lineage>
        <taxon>Eukaryota</taxon>
        <taxon>Fungi</taxon>
        <taxon>Dikarya</taxon>
        <taxon>Ascomycota</taxon>
        <taxon>Pezizomycotina</taxon>
        <taxon>Sordariomycetes</taxon>
        <taxon>Xylariomycetidae</taxon>
        <taxon>Xylariales</taxon>
        <taxon>Xylariaceae</taxon>
        <taxon>Anthostomella</taxon>
    </lineage>
</organism>
<proteinExistence type="predicted"/>
<keyword evidence="4" id="KW-1185">Reference proteome</keyword>
<dbReference type="EMBL" id="CAUWAG010000003">
    <property type="protein sequence ID" value="CAJ2501598.1"/>
    <property type="molecule type" value="Genomic_DNA"/>
</dbReference>
<gene>
    <name evidence="3" type="ORF">KHLLAP_LOCUS2066</name>
</gene>
<evidence type="ECO:0000313" key="4">
    <source>
        <dbReference type="Proteomes" id="UP001295740"/>
    </source>
</evidence>
<evidence type="ECO:0000256" key="1">
    <source>
        <dbReference type="SAM" id="MobiDB-lite"/>
    </source>
</evidence>
<feature type="region of interest" description="Disordered" evidence="1">
    <location>
        <begin position="71"/>
        <end position="99"/>
    </location>
</feature>
<evidence type="ECO:0000256" key="2">
    <source>
        <dbReference type="SAM" id="SignalP"/>
    </source>
</evidence>
<feature type="signal peptide" evidence="2">
    <location>
        <begin position="1"/>
        <end position="23"/>
    </location>
</feature>
<protein>
    <submittedName>
        <fullName evidence="3">Uu.00g044510.m01.CDS01</fullName>
    </submittedName>
</protein>
<dbReference type="Proteomes" id="UP001295740">
    <property type="component" value="Unassembled WGS sequence"/>
</dbReference>
<feature type="chain" id="PRO_5042610896" evidence="2">
    <location>
        <begin position="24"/>
        <end position="428"/>
    </location>
</feature>
<reference evidence="3" key="1">
    <citation type="submission" date="2023-10" db="EMBL/GenBank/DDBJ databases">
        <authorList>
            <person name="Hackl T."/>
        </authorList>
    </citation>
    <scope>NUCLEOTIDE SEQUENCE</scope>
</reference>
<feature type="region of interest" description="Disordered" evidence="1">
    <location>
        <begin position="407"/>
        <end position="428"/>
    </location>
</feature>
<keyword evidence="2" id="KW-0732">Signal</keyword>
<sequence length="428" mass="47407">MLRPPLFLLSVAVLVCLGGSRLAIPKHGVSQEHNHLSTAVTAIDQLAVGLAGLEEEDVTKGDIGFANPAIVHDKPRKRDDGDETESDISDYSGDDLPPLVPVVTTDGKTLYEECSQDQCGDVCSAHTASKRALDRRLPPWRPKPPYGQWVSPDDYEDKIGKGNTNAEKLVRGEVHRAWVKQKVVPLTPAKDDPIAMSTLSHIIKFADQVDDLGAFGFWGCTSVVVVSRRGAWANRIFEKPTFRGDPGSLWNAGIFKRNAIHALREGVGEGTAHAFGIPHFRARGDMFGDDAEPKAFIYTPRPRPDKKDANIDKETNQGKLLYPKGVEAIKKELEKIFDGYSLNIEVVDYSPLMAPPGLSQKEINNYRVDKGFDTARGKFLVQYRPAPDYMSHASWRIWFEGKGGKGDAWSDEWKPETSSSFNQVLKPK</sequence>
<dbReference type="AlphaFoldDB" id="A0AAI8VB33"/>
<feature type="compositionally biased region" description="Basic and acidic residues" evidence="1">
    <location>
        <begin position="71"/>
        <end position="80"/>
    </location>
</feature>
<evidence type="ECO:0000313" key="3">
    <source>
        <dbReference type="EMBL" id="CAJ2501598.1"/>
    </source>
</evidence>
<comment type="caution">
    <text evidence="3">The sequence shown here is derived from an EMBL/GenBank/DDBJ whole genome shotgun (WGS) entry which is preliminary data.</text>
</comment>
<accession>A0AAI8VB33</accession>
<name>A0AAI8VB33_9PEZI</name>
<feature type="compositionally biased region" description="Polar residues" evidence="1">
    <location>
        <begin position="416"/>
        <end position="428"/>
    </location>
</feature>